<organism evidence="2 3">
    <name type="scientific">Prunus mume</name>
    <name type="common">Japanese apricot</name>
    <name type="synonym">Armeniaca mume</name>
    <dbReference type="NCBI Taxonomy" id="102107"/>
    <lineage>
        <taxon>Eukaryota</taxon>
        <taxon>Viridiplantae</taxon>
        <taxon>Streptophyta</taxon>
        <taxon>Embryophyta</taxon>
        <taxon>Tracheophyta</taxon>
        <taxon>Spermatophyta</taxon>
        <taxon>Magnoliopsida</taxon>
        <taxon>eudicotyledons</taxon>
        <taxon>Gunneridae</taxon>
        <taxon>Pentapetalae</taxon>
        <taxon>rosids</taxon>
        <taxon>fabids</taxon>
        <taxon>Rosales</taxon>
        <taxon>Rosaceae</taxon>
        <taxon>Amygdaloideae</taxon>
        <taxon>Amygdaleae</taxon>
        <taxon>Prunus</taxon>
    </lineage>
</organism>
<name>A0ABM0N4L5_PRUMU</name>
<feature type="transmembrane region" description="Helical" evidence="1">
    <location>
        <begin position="417"/>
        <end position="443"/>
    </location>
</feature>
<proteinExistence type="predicted"/>
<protein>
    <submittedName>
        <fullName evidence="3">UPF0481 protein At3g47200-like</fullName>
    </submittedName>
</protein>
<dbReference type="PANTHER" id="PTHR31170">
    <property type="entry name" value="BNAC04G53230D PROTEIN"/>
    <property type="match status" value="1"/>
</dbReference>
<dbReference type="InterPro" id="IPR004158">
    <property type="entry name" value="DUF247_pln"/>
</dbReference>
<dbReference type="Proteomes" id="UP000694861">
    <property type="component" value="Linkage group LG2"/>
</dbReference>
<sequence length="451" mass="52221">MEGNQDPFDIENQHIPLATCMRDELSKLSPQPPMVCCIYRVPDRLRHVNEKVYTPQVVSIGPLHHGKQSLKAMEEQKKRYLQGFLTRTRVSLEEYVKKVKYHEAKLRSCYEESIKFNSDEFVRIILVDAAFIIELLLRICRERFNIIGLENYENDRIFNKPWLIHYIAPDMQLLENQLPFFILEDLFDPDIITVSSNGKKLSMINLSYEFLTMTLALEGAEDSLKRISSSSSNPKVEHFLDFIRTLHLPILEESDQSNEGPSKSIMTTPCITKLHLAGVKFKLGSSRNLFDIRFNDGILEIPKLQIHDYTELTLRNLLAFEQSHCQNNYISDYVSLMDDFVNTEKDVEFLLQDGIVENMLGDYNEVCTLINNLGRGVSVDRDSFYFATLSERLNSYCRKPWNRWKANLRQNYFNTPWATISVIAAVLLLILTCIQAVCSIISVMPSKNQKH</sequence>
<dbReference type="Pfam" id="PF03140">
    <property type="entry name" value="DUF247"/>
    <property type="match status" value="1"/>
</dbReference>
<dbReference type="RefSeq" id="XP_008219470.1">
    <property type="nucleotide sequence ID" value="XM_008221248.1"/>
</dbReference>
<keyword evidence="1" id="KW-0472">Membrane</keyword>
<keyword evidence="1" id="KW-0812">Transmembrane</keyword>
<keyword evidence="2" id="KW-1185">Reference proteome</keyword>
<reference evidence="2" key="1">
    <citation type="journal article" date="2012" name="Nat. Commun.">
        <title>The genome of Prunus mume.</title>
        <authorList>
            <person name="Zhang Q."/>
            <person name="Chen W."/>
            <person name="Sun L."/>
            <person name="Zhao F."/>
            <person name="Huang B."/>
            <person name="Yang W."/>
            <person name="Tao Y."/>
            <person name="Wang J."/>
            <person name="Yuan Z."/>
            <person name="Fan G."/>
            <person name="Xing Z."/>
            <person name="Han C."/>
            <person name="Pan H."/>
            <person name="Zhong X."/>
            <person name="Shi W."/>
            <person name="Liang X."/>
            <person name="Du D."/>
            <person name="Sun F."/>
            <person name="Xu Z."/>
            <person name="Hao R."/>
            <person name="Lv T."/>
            <person name="Lv Y."/>
            <person name="Zheng Z."/>
            <person name="Sun M."/>
            <person name="Luo L."/>
            <person name="Cai M."/>
            <person name="Gao Y."/>
            <person name="Wang J."/>
            <person name="Yin Y."/>
            <person name="Xu X."/>
            <person name="Cheng T."/>
            <person name="Wang J."/>
        </authorList>
    </citation>
    <scope>NUCLEOTIDE SEQUENCE [LARGE SCALE GENOMIC DNA]</scope>
</reference>
<keyword evidence="1" id="KW-1133">Transmembrane helix</keyword>
<accession>A0ABM0N4L5</accession>
<evidence type="ECO:0000256" key="1">
    <source>
        <dbReference type="SAM" id="Phobius"/>
    </source>
</evidence>
<evidence type="ECO:0000313" key="3">
    <source>
        <dbReference type="RefSeq" id="XP_008219470.1"/>
    </source>
</evidence>
<gene>
    <name evidence="3" type="primary">LOC103319679</name>
</gene>
<dbReference type="GeneID" id="103319679"/>
<reference evidence="3" key="2">
    <citation type="submission" date="2025-08" db="UniProtKB">
        <authorList>
            <consortium name="RefSeq"/>
        </authorList>
    </citation>
    <scope>IDENTIFICATION</scope>
</reference>
<evidence type="ECO:0000313" key="2">
    <source>
        <dbReference type="Proteomes" id="UP000694861"/>
    </source>
</evidence>
<dbReference type="PANTHER" id="PTHR31170:SF17">
    <property type="match status" value="1"/>
</dbReference>